<organism evidence="1 2">
    <name type="scientific">Agrobacterium rosae</name>
    <dbReference type="NCBI Taxonomy" id="1972867"/>
    <lineage>
        <taxon>Bacteria</taxon>
        <taxon>Pseudomonadati</taxon>
        <taxon>Pseudomonadota</taxon>
        <taxon>Alphaproteobacteria</taxon>
        <taxon>Hyphomicrobiales</taxon>
        <taxon>Rhizobiaceae</taxon>
        <taxon>Rhizobium/Agrobacterium group</taxon>
        <taxon>Agrobacterium</taxon>
    </lineage>
</organism>
<proteinExistence type="predicted"/>
<name>A0ABU4W312_9HYPH</name>
<reference evidence="1" key="1">
    <citation type="journal article" date="2023" name="Phytobiomes J">
        <title>Deciphering the key players within the bacterial microbiota associated with aerial crown gall tumors on rhododendron: Insights into the gallobiome.</title>
        <authorList>
            <person name="Kuzmanovic N."/>
            <person name="Nesme J."/>
            <person name="Wolf J."/>
            <person name="Neumann-Schaal M."/>
            <person name="Petersen J."/>
            <person name="Fernandez-Gnecco G."/>
            <person name="Sproeer C."/>
            <person name="Bunk B."/>
            <person name="Overmann J."/>
            <person name="Sorensen S.J."/>
            <person name="Idczak E."/>
            <person name="Smalla K."/>
        </authorList>
    </citation>
    <scope>NUCLEOTIDE SEQUENCE [LARGE SCALE GENOMIC DNA]</scope>
    <source>
        <strain evidence="1">Rho-14.1</strain>
    </source>
</reference>
<dbReference type="RefSeq" id="WP_320188559.1">
    <property type="nucleotide sequence ID" value="NZ_CP192769.1"/>
</dbReference>
<keyword evidence="2" id="KW-1185">Reference proteome</keyword>
<evidence type="ECO:0000313" key="2">
    <source>
        <dbReference type="Proteomes" id="UP001277561"/>
    </source>
</evidence>
<protein>
    <submittedName>
        <fullName evidence="1">Uncharacterized protein</fullName>
    </submittedName>
</protein>
<accession>A0ABU4W312</accession>
<dbReference type="EMBL" id="JAVRAD010000014">
    <property type="protein sequence ID" value="MDX8332167.1"/>
    <property type="molecule type" value="Genomic_DNA"/>
</dbReference>
<comment type="caution">
    <text evidence="1">The sequence shown here is derived from an EMBL/GenBank/DDBJ whole genome shotgun (WGS) entry which is preliminary data.</text>
</comment>
<evidence type="ECO:0000313" key="1">
    <source>
        <dbReference type="EMBL" id="MDX8332167.1"/>
    </source>
</evidence>
<gene>
    <name evidence="1" type="ORF">RMS29_23420</name>
</gene>
<dbReference type="Proteomes" id="UP001277561">
    <property type="component" value="Unassembled WGS sequence"/>
</dbReference>
<sequence length="207" mass="23139">MNLIDQLPRVFQANLDRLFQRVMMPAMDALTVHPELEHGEANSIDEFLDRASAQVDNYTANEAAKSFVLTLAAVFERQLSIWARLVRPESAQKRALFQDLLLACADAADIDLAVGGLGAELTELILVANVVRHGEGPACETLRAKAPVLWSDDTSDYVDLLPGPRVPSEMLRIRRNDLFRYIRATTRFWGRLDPLPVAVADPPYWPS</sequence>